<dbReference type="EMBL" id="AC004680">
    <property type="protein sequence ID" value="AAC31849.1"/>
    <property type="molecule type" value="Genomic_DNA"/>
</dbReference>
<protein>
    <submittedName>
        <fullName evidence="1">Uncharacterized protein At2g30030</fullName>
    </submittedName>
</protein>
<name>O80870_ARATH</name>
<accession>O80870</accession>
<gene>
    <name evidence="1" type="ordered locus">At2g30030</name>
</gene>
<evidence type="ECO:0000313" key="1">
    <source>
        <dbReference type="EMBL" id="AAC31849.1"/>
    </source>
</evidence>
<dbReference type="AlphaFoldDB" id="O80870"/>
<organism evidence="1">
    <name type="scientific">Arabidopsis thaliana</name>
    <name type="common">Mouse-ear cress</name>
    <dbReference type="NCBI Taxonomy" id="3702"/>
    <lineage>
        <taxon>Eukaryota</taxon>
        <taxon>Viridiplantae</taxon>
        <taxon>Streptophyta</taxon>
        <taxon>Embryophyta</taxon>
        <taxon>Tracheophyta</taxon>
        <taxon>Spermatophyta</taxon>
        <taxon>Magnoliopsida</taxon>
        <taxon>eudicotyledons</taxon>
        <taxon>Gunneridae</taxon>
        <taxon>Pentapetalae</taxon>
        <taxon>rosids</taxon>
        <taxon>malvids</taxon>
        <taxon>Brassicales</taxon>
        <taxon>Brassicaceae</taxon>
        <taxon>Camelineae</taxon>
        <taxon>Arabidopsis</taxon>
    </lineage>
</organism>
<dbReference type="PIR" id="T02482">
    <property type="entry name" value="T02482"/>
</dbReference>
<reference evidence="1" key="3">
    <citation type="submission" date="2002-02" db="EMBL/GenBank/DDBJ databases">
        <authorList>
            <person name="Town C.D."/>
            <person name="Kaul S."/>
        </authorList>
    </citation>
    <scope>NUCLEOTIDE SEQUENCE</scope>
</reference>
<proteinExistence type="predicted"/>
<reference evidence="1" key="2">
    <citation type="submission" date="2000-03" db="EMBL/GenBank/DDBJ databases">
        <authorList>
            <person name="Rounsley S.D."/>
            <person name="Lin X."/>
            <person name="Ketchum K.A."/>
            <person name="Crosby M.L."/>
            <person name="Brandon R.C."/>
            <person name="Sykes S.M."/>
            <person name="Kaul S."/>
            <person name="Mason T.M."/>
            <person name="Kerlavage A.R."/>
            <person name="Adams M.D."/>
            <person name="Somerville C.R."/>
            <person name="Venter J.C."/>
        </authorList>
    </citation>
    <scope>NUCLEOTIDE SEQUENCE</scope>
</reference>
<reference key="1">
    <citation type="journal article" date="1999" name="Nature">
        <title>Sequence and analysis of chromosome 2 of the plant Arabidopsis thaliana.</title>
        <authorList>
            <person name="Lin X."/>
            <person name="Kaul S."/>
            <person name="Rounsley S."/>
            <person name="Shea T.P."/>
            <person name="Benito M.I."/>
            <person name="Town C.D."/>
            <person name="Fujii C.Y."/>
            <person name="Mason T."/>
            <person name="Bowman C.L."/>
            <person name="Barnstead M."/>
            <person name="Feldblyum T.V."/>
            <person name="Buell C.R."/>
            <person name="Ketchum K.A."/>
            <person name="Lee J."/>
            <person name="Ronning C.M."/>
            <person name="Koo H.L."/>
            <person name="Moffat K.S."/>
            <person name="Cronin L.A."/>
            <person name="Shen M."/>
            <person name="Pai G."/>
            <person name="Van Aken S."/>
            <person name="Umayam L."/>
            <person name="Tallon L.J."/>
            <person name="Gill J.E."/>
            <person name="Adams M.D."/>
            <person name="Carrera A.J."/>
            <person name="Creasy T.H."/>
            <person name="Goodman H.M."/>
            <person name="Somerville C.R."/>
            <person name="Copenhaver G.P."/>
            <person name="Preuss D."/>
            <person name="Nierman W.C."/>
            <person name="White O."/>
            <person name="Eisen J.A."/>
            <person name="Salzberg S.L."/>
            <person name="Fraser C.M."/>
            <person name="Venter J.C."/>
        </authorList>
    </citation>
    <scope>NUCLEOTIDE SEQUENCE [LARGE SCALE GENOMIC DNA]</scope>
    <source>
        <strain>cv. Columbia</strain>
    </source>
</reference>
<sequence>MMSVTTLGEVLGMLIDSRSCTLDLRITKIEIRMVVKVAAIQIEQYLDVRTSKHCKHS</sequence>